<evidence type="ECO:0000259" key="4">
    <source>
        <dbReference type="PROSITE" id="PS50110"/>
    </source>
</evidence>
<dbReference type="Gene3D" id="1.10.10.10">
    <property type="entry name" value="Winged helix-like DNA-binding domain superfamily/Winged helix DNA-binding domain"/>
    <property type="match status" value="1"/>
</dbReference>
<dbReference type="EMBL" id="BASZ01000006">
    <property type="protein sequence ID" value="GAD49709.1"/>
    <property type="molecule type" value="Genomic_DNA"/>
</dbReference>
<dbReference type="InterPro" id="IPR039420">
    <property type="entry name" value="WalR-like"/>
</dbReference>
<dbReference type="Proteomes" id="UP000016568">
    <property type="component" value="Unassembled WGS sequence"/>
</dbReference>
<dbReference type="PANTHER" id="PTHR48111">
    <property type="entry name" value="REGULATOR OF RPOS"/>
    <property type="match status" value="1"/>
</dbReference>
<evidence type="ECO:0000313" key="6">
    <source>
        <dbReference type="EMBL" id="GAD49709.1"/>
    </source>
</evidence>
<dbReference type="Gene3D" id="6.10.250.690">
    <property type="match status" value="1"/>
</dbReference>
<dbReference type="Pfam" id="PF00072">
    <property type="entry name" value="Response_reg"/>
    <property type="match status" value="1"/>
</dbReference>
<organism evidence="6 7">
    <name type="scientific">Caenibius tardaugens NBRC 16725</name>
    <dbReference type="NCBI Taxonomy" id="1219035"/>
    <lineage>
        <taxon>Bacteria</taxon>
        <taxon>Pseudomonadati</taxon>
        <taxon>Pseudomonadota</taxon>
        <taxon>Alphaproteobacteria</taxon>
        <taxon>Sphingomonadales</taxon>
        <taxon>Erythrobacteraceae</taxon>
        <taxon>Caenibius</taxon>
    </lineage>
</organism>
<accession>U2ZWF5</accession>
<evidence type="ECO:0000256" key="2">
    <source>
        <dbReference type="PROSITE-ProRule" id="PRU00169"/>
    </source>
</evidence>
<dbReference type="GO" id="GO:0005829">
    <property type="term" value="C:cytosol"/>
    <property type="evidence" value="ECO:0007669"/>
    <property type="project" value="TreeGrafter"/>
</dbReference>
<dbReference type="InterPro" id="IPR001867">
    <property type="entry name" value="OmpR/PhoB-type_DNA-bd"/>
</dbReference>
<dbReference type="GO" id="GO:0000976">
    <property type="term" value="F:transcription cis-regulatory region binding"/>
    <property type="evidence" value="ECO:0007669"/>
    <property type="project" value="TreeGrafter"/>
</dbReference>
<dbReference type="KEGG" id="ntd:EGO55_18650"/>
<comment type="caution">
    <text evidence="6">The sequence shown here is derived from an EMBL/GenBank/DDBJ whole genome shotgun (WGS) entry which is preliminary data.</text>
</comment>
<dbReference type="GO" id="GO:0006355">
    <property type="term" value="P:regulation of DNA-templated transcription"/>
    <property type="evidence" value="ECO:0007669"/>
    <property type="project" value="InterPro"/>
</dbReference>
<feature type="domain" description="OmpR/PhoB-type" evidence="5">
    <location>
        <begin position="125"/>
        <end position="223"/>
    </location>
</feature>
<dbReference type="SUPFAM" id="SSF52172">
    <property type="entry name" value="CheY-like"/>
    <property type="match status" value="1"/>
</dbReference>
<feature type="domain" description="Response regulatory" evidence="4">
    <location>
        <begin position="2"/>
        <end position="116"/>
    </location>
</feature>
<dbReference type="Pfam" id="PF00486">
    <property type="entry name" value="Trans_reg_C"/>
    <property type="match status" value="1"/>
</dbReference>
<evidence type="ECO:0000256" key="3">
    <source>
        <dbReference type="PROSITE-ProRule" id="PRU01091"/>
    </source>
</evidence>
<evidence type="ECO:0000259" key="5">
    <source>
        <dbReference type="PROSITE" id="PS51755"/>
    </source>
</evidence>
<proteinExistence type="predicted"/>
<protein>
    <submittedName>
        <fullName evidence="6">Putative two-component response regulator</fullName>
    </submittedName>
</protein>
<keyword evidence="1 3" id="KW-0238">DNA-binding</keyword>
<dbReference type="RefSeq" id="WP_021690614.1">
    <property type="nucleotide sequence ID" value="NZ_BASZ01000006.1"/>
</dbReference>
<sequence>MRILLAEDDTDTAQFIETSLGELSHVVKSVGTGDAALRIARSESWDVIILDRMLPELDGLTLLKAARSCGVTTPVLMLTALGRIEDRVDGLDAGADDYLVKPFAPSELVARVQALGRRYTQSEIATKLLAGPLELDLIAREIRRDGRLVLLQPRELRLLEVLMRHAGEFVTRAMLLEDVWDFHFDPQTKLIETHMSRLRAKLNEGGLPDLIETVRGSGYRVRAV</sequence>
<dbReference type="PANTHER" id="PTHR48111:SF76">
    <property type="entry name" value="TWO-COMPONENT RESPONSE REGULATOR"/>
    <property type="match status" value="1"/>
</dbReference>
<keyword evidence="7" id="KW-1185">Reference proteome</keyword>
<name>U2ZWF5_9SPHN</name>
<dbReference type="InterPro" id="IPR001789">
    <property type="entry name" value="Sig_transdc_resp-reg_receiver"/>
</dbReference>
<dbReference type="OrthoDB" id="9802426at2"/>
<dbReference type="SMART" id="SM00448">
    <property type="entry name" value="REC"/>
    <property type="match status" value="1"/>
</dbReference>
<dbReference type="PROSITE" id="PS50110">
    <property type="entry name" value="RESPONSE_REGULATORY"/>
    <property type="match status" value="1"/>
</dbReference>
<dbReference type="AlphaFoldDB" id="U2ZWF5"/>
<keyword evidence="2" id="KW-0597">Phosphoprotein</keyword>
<dbReference type="PROSITE" id="PS51755">
    <property type="entry name" value="OMPR_PHOB"/>
    <property type="match status" value="1"/>
</dbReference>
<dbReference type="GO" id="GO:0032993">
    <property type="term" value="C:protein-DNA complex"/>
    <property type="evidence" value="ECO:0007669"/>
    <property type="project" value="TreeGrafter"/>
</dbReference>
<gene>
    <name evidence="6" type="ORF">NT2_06_01490</name>
</gene>
<feature type="DNA-binding region" description="OmpR/PhoB-type" evidence="3">
    <location>
        <begin position="125"/>
        <end position="223"/>
    </location>
</feature>
<dbReference type="eggNOG" id="COG0745">
    <property type="taxonomic scope" value="Bacteria"/>
</dbReference>
<dbReference type="SMART" id="SM00862">
    <property type="entry name" value="Trans_reg_C"/>
    <property type="match status" value="1"/>
</dbReference>
<dbReference type="CDD" id="cd00383">
    <property type="entry name" value="trans_reg_C"/>
    <property type="match status" value="1"/>
</dbReference>
<evidence type="ECO:0000313" key="7">
    <source>
        <dbReference type="Proteomes" id="UP000016568"/>
    </source>
</evidence>
<evidence type="ECO:0000256" key="1">
    <source>
        <dbReference type="ARBA" id="ARBA00023125"/>
    </source>
</evidence>
<feature type="modified residue" description="4-aspartylphosphate" evidence="2">
    <location>
        <position position="51"/>
    </location>
</feature>
<dbReference type="Gene3D" id="3.40.50.2300">
    <property type="match status" value="1"/>
</dbReference>
<reference evidence="6 7" key="1">
    <citation type="submission" date="2013-09" db="EMBL/GenBank/DDBJ databases">
        <title>Whole genome shotgun sequence of Novosphingobium tardaugens NBRC 16725.</title>
        <authorList>
            <person name="Isaki S."/>
            <person name="Hosoyama A."/>
            <person name="Tsuchikane K."/>
            <person name="Katsumata H."/>
            <person name="Ando Y."/>
            <person name="Yamazaki S."/>
            <person name="Fujita N."/>
        </authorList>
    </citation>
    <scope>NUCLEOTIDE SEQUENCE [LARGE SCALE GENOMIC DNA]</scope>
    <source>
        <strain evidence="6 7">NBRC 16725</strain>
    </source>
</reference>
<dbReference type="GO" id="GO:0000156">
    <property type="term" value="F:phosphorelay response regulator activity"/>
    <property type="evidence" value="ECO:0007669"/>
    <property type="project" value="TreeGrafter"/>
</dbReference>
<dbReference type="InterPro" id="IPR011006">
    <property type="entry name" value="CheY-like_superfamily"/>
</dbReference>
<dbReference type="InterPro" id="IPR036388">
    <property type="entry name" value="WH-like_DNA-bd_sf"/>
</dbReference>